<name>A0A060CEQ3_9CHLR</name>
<proteinExistence type="predicted"/>
<organism evidence="2">
    <name type="scientific">uncultured Thermobaculum sp</name>
    <dbReference type="NCBI Taxonomy" id="683411"/>
    <lineage>
        <taxon>Bacteria</taxon>
        <taxon>Bacillati</taxon>
        <taxon>Chloroflexota</taxon>
        <taxon>Chloroflexia</taxon>
        <taxon>Candidatus Thermobaculales</taxon>
        <taxon>Candidatus Thermobaculaceae</taxon>
        <taxon>Thermobaculum</taxon>
        <taxon>environmental samples</taxon>
    </lineage>
</organism>
<feature type="non-terminal residue" evidence="2">
    <location>
        <position position="1"/>
    </location>
</feature>
<dbReference type="Pfam" id="PF20773">
    <property type="entry name" value="InhA-like_MAM"/>
    <property type="match status" value="1"/>
</dbReference>
<reference evidence="2" key="1">
    <citation type="journal article" date="2013" name="Environ. Microbiol.">
        <title>Seasonally variable intestinal metagenomes of the red palm weevil (Rhynchophorus ferrugineus).</title>
        <authorList>
            <person name="Jia S."/>
            <person name="Zhang X."/>
            <person name="Zhang G."/>
            <person name="Yin A."/>
            <person name="Zhang S."/>
            <person name="Li F."/>
            <person name="Wang L."/>
            <person name="Zhao D."/>
            <person name="Yun Q."/>
            <person name="Tala"/>
            <person name="Wang J."/>
            <person name="Sun G."/>
            <person name="Baabdullah M."/>
            <person name="Yu X."/>
            <person name="Hu S."/>
            <person name="Al-Mssallem I.S."/>
            <person name="Yu J."/>
        </authorList>
    </citation>
    <scope>NUCLEOTIDE SEQUENCE</scope>
</reference>
<feature type="region of interest" description="Disordered" evidence="1">
    <location>
        <begin position="1"/>
        <end position="25"/>
    </location>
</feature>
<protein>
    <submittedName>
        <fullName evidence="2">CAZy families CBM32 protein</fullName>
    </submittedName>
</protein>
<dbReference type="AlphaFoldDB" id="A0A060CEQ3"/>
<evidence type="ECO:0000313" key="2">
    <source>
        <dbReference type="EMBL" id="AIA91495.1"/>
    </source>
</evidence>
<sequence length="128" mass="13814">DGGKTWTSLATEDTTTEADPSVDASTRAMLPGFSGDSGEWKTQTADLADYAGKDILVGFRYVTDPAVNEGGLWIRNVDVAGTSLATDAVDGWQTYSQISPAEVPGWTVQLIGINNKSKVWYTKLPDRR</sequence>
<dbReference type="EMBL" id="KF124180">
    <property type="protein sequence ID" value="AIA91495.1"/>
    <property type="molecule type" value="Genomic_DNA"/>
</dbReference>
<evidence type="ECO:0000256" key="1">
    <source>
        <dbReference type="SAM" id="MobiDB-lite"/>
    </source>
</evidence>
<feature type="compositionally biased region" description="Polar residues" evidence="1">
    <location>
        <begin position="1"/>
        <end position="13"/>
    </location>
</feature>
<accession>A0A060CEQ3</accession>